<dbReference type="EMBL" id="AP021888">
    <property type="protein sequence ID" value="BBP44468.1"/>
    <property type="molecule type" value="Genomic_DNA"/>
</dbReference>
<sequence>MKRTLLKGLFLSLFLLTINPALSATQSRSTTGTFEDAEGAKSAFNYVNHLRQELKLAPLAWNPQLQTSAQSHAYYEVLNDQQGHQQAPNMRAFAGKTPNDRAFAVGYRSQVSEVISYNAAHPQKYIDDLMSAIYHRLGLLDMTKDEMGISLAEDSKGWVKGALVANLGNQNLNQACGRENRFANGTVLYGGLCKNDVRLAKTTFEQIQKQTAASSPKLIFWPKSGATVPPVFYEESPDPLPQCNVSGYPVHLQINPNFWGKIQFIPSSFTLTNLTTGTAIKPAAIFNNLTDPQHHEAQATEERWLAFFPEQRLNWNSRYQAQVQWQENGTLKTTRWAFFTPTLQNLHIIQQRQQTLSAKSGETLYFYFPPKGCQAPQQANLAAKHTPSLTFETEFVDTQTLKVVLGKQTGKIVLTYLPTQTEVTIEVR</sequence>
<dbReference type="Proteomes" id="UP000501466">
    <property type="component" value="Chromosome"/>
</dbReference>
<evidence type="ECO:0000313" key="3">
    <source>
        <dbReference type="EMBL" id="BBP44468.1"/>
    </source>
</evidence>
<dbReference type="InterPro" id="IPR014044">
    <property type="entry name" value="CAP_dom"/>
</dbReference>
<keyword evidence="3" id="KW-0645">Protease</keyword>
<dbReference type="AlphaFoldDB" id="A0A6F8PR13"/>
<feature type="domain" description="SCP" evidence="2">
    <location>
        <begin position="44"/>
        <end position="159"/>
    </location>
</feature>
<evidence type="ECO:0000313" key="4">
    <source>
        <dbReference type="Proteomes" id="UP000501466"/>
    </source>
</evidence>
<name>A0A6F8PR13_9GAMM</name>
<reference evidence="4" key="1">
    <citation type="submission" date="2019-11" db="EMBL/GenBank/DDBJ databases">
        <title>Isolation and characterization of two novel species in the genus Thiomicrorhabdus.</title>
        <authorList>
            <person name="Mochizuki J."/>
            <person name="Kojima H."/>
            <person name="Fukui M."/>
        </authorList>
    </citation>
    <scope>NUCLEOTIDE SEQUENCE [LARGE SCALE GENOMIC DNA]</scope>
    <source>
        <strain evidence="4">AkT22</strain>
    </source>
</reference>
<dbReference type="KEGG" id="tzo:THMIRHAT_22140"/>
<evidence type="ECO:0000256" key="1">
    <source>
        <dbReference type="SAM" id="SignalP"/>
    </source>
</evidence>
<dbReference type="Gene3D" id="3.40.33.10">
    <property type="entry name" value="CAP"/>
    <property type="match status" value="1"/>
</dbReference>
<feature type="signal peptide" evidence="1">
    <location>
        <begin position="1"/>
        <end position="23"/>
    </location>
</feature>
<gene>
    <name evidence="3" type="ORF">THMIRHAT_22140</name>
</gene>
<keyword evidence="1" id="KW-0732">Signal</keyword>
<dbReference type="GO" id="GO:0006508">
    <property type="term" value="P:proteolysis"/>
    <property type="evidence" value="ECO:0007669"/>
    <property type="project" value="UniProtKB-KW"/>
</dbReference>
<dbReference type="RefSeq" id="WP_173292182.1">
    <property type="nucleotide sequence ID" value="NZ_AP021888.1"/>
</dbReference>
<dbReference type="InterPro" id="IPR035940">
    <property type="entry name" value="CAP_sf"/>
</dbReference>
<dbReference type="SUPFAM" id="SSF55797">
    <property type="entry name" value="PR-1-like"/>
    <property type="match status" value="1"/>
</dbReference>
<dbReference type="PANTHER" id="PTHR31157">
    <property type="entry name" value="SCP DOMAIN-CONTAINING PROTEIN"/>
    <property type="match status" value="1"/>
</dbReference>
<proteinExistence type="predicted"/>
<feature type="chain" id="PRO_5026226876" evidence="1">
    <location>
        <begin position="24"/>
        <end position="428"/>
    </location>
</feature>
<organism evidence="3 4">
    <name type="scientific">Thiosulfativibrio zosterae</name>
    <dbReference type="NCBI Taxonomy" id="2675053"/>
    <lineage>
        <taxon>Bacteria</taxon>
        <taxon>Pseudomonadati</taxon>
        <taxon>Pseudomonadota</taxon>
        <taxon>Gammaproteobacteria</taxon>
        <taxon>Thiotrichales</taxon>
        <taxon>Piscirickettsiaceae</taxon>
        <taxon>Thiosulfativibrio</taxon>
    </lineage>
</organism>
<dbReference type="Pfam" id="PF00188">
    <property type="entry name" value="CAP"/>
    <property type="match status" value="1"/>
</dbReference>
<dbReference type="CDD" id="cd05379">
    <property type="entry name" value="CAP_bacterial"/>
    <property type="match status" value="1"/>
</dbReference>
<dbReference type="PANTHER" id="PTHR31157:SF1">
    <property type="entry name" value="SCP DOMAIN-CONTAINING PROTEIN"/>
    <property type="match status" value="1"/>
</dbReference>
<accession>A0A6F8PR13</accession>
<keyword evidence="3" id="KW-0378">Hydrolase</keyword>
<protein>
    <submittedName>
        <fullName evidence="3">Serine protease</fullName>
    </submittedName>
</protein>
<evidence type="ECO:0000259" key="2">
    <source>
        <dbReference type="Pfam" id="PF00188"/>
    </source>
</evidence>
<dbReference type="GO" id="GO:0008233">
    <property type="term" value="F:peptidase activity"/>
    <property type="evidence" value="ECO:0007669"/>
    <property type="project" value="UniProtKB-KW"/>
</dbReference>
<keyword evidence="4" id="KW-1185">Reference proteome</keyword>